<dbReference type="EMBL" id="JAWJWE010000001">
    <property type="protein sequence ID" value="KAK6643798.1"/>
    <property type="molecule type" value="Genomic_DNA"/>
</dbReference>
<dbReference type="Gene3D" id="3.40.50.300">
    <property type="entry name" value="P-loop containing nucleotide triphosphate hydrolases"/>
    <property type="match status" value="1"/>
</dbReference>
<dbReference type="Pfam" id="PF01926">
    <property type="entry name" value="MMR_HSR1"/>
    <property type="match status" value="1"/>
</dbReference>
<dbReference type="Gene3D" id="3.30.1360.120">
    <property type="entry name" value="Probable tRNA modification gtpase trme, domain 1"/>
    <property type="match status" value="1"/>
</dbReference>
<dbReference type="SMART" id="SM00355">
    <property type="entry name" value="ZnF_C2H2"/>
    <property type="match status" value="13"/>
</dbReference>
<keyword evidence="5" id="KW-0479">Metal-binding</keyword>
<evidence type="ECO:0000256" key="4">
    <source>
        <dbReference type="ARBA" id="ARBA00022694"/>
    </source>
</evidence>
<sequence length="1262" mass="145128">MRVKRSMDKDSLEKNETKLVESKTSFKDEKKNHANQVVCQVCEKNVRSKYHLQLHMAVHTGEKNYICGVCHKSYQQKWNLITHVARVHSREKPFKCNDCGKAFGYSSHFKRHVKTHFLEKIKAPETLKKFILNPHKCNMCSRSFESNYRLGLHVKIHTGNRPFVCDQCGKRFITQNLCRLHAKKVHSAETVTHRSTITVNLKAAQEPKLTPYQRNIESNKNVTDLDGKIIQRMRNSRVDCVVCELCGKIISKKSVKKHLNVHNKHRVCVCKYCDKEFSQSGQRRFQERQHTGEKSNCKNAHAQYKSKFLSDGRYQNLSVKSSQIYKCFEWSQERESELNKGNCSDTLDIHTNLCNNGVLSVYKSSIDFVNRANLISTAGDVQTCTGNETLEEFLKIAGQWANKKFQESKDSNKNTGEIICQNYSVSPQEKFVDIKGKLVVTRNSEDHYCRKNYFINKKKPSQNGKNMKCEISFKGTIKNKINKIIMEKILENLNSRGINEWKAVENVKQKDCDGDLLKVFLRSVKKVPDNCVMVTKENKVFWQCWICHSTLKSRHLLARHLLIHEPEENRPYRCNVCNKMFTQMNNLKVHVLSHNQEKQFYCDKCGRGFTHKSNFNVHMRKHDSKIYASNSRANPSTYHNAKQQGHDRETIYEEGILISRRKFDVTSSFKRKQSACLTPTHQCIICFKPFKHRSSLKRHQVQHSERQSESIICECGKTFSQGPSLKKHKMICKKRMEPPVKPFQCPTCPKRFVTRSDHKRHMATHSLSRNFNCYICSMPLKTSETLRRHLRRHNSRQGKCGVAVIRISGPKARDAIFKMTKCKELPKPRTATLHHIRDPETTEDLDKGLILWFPGPKSFTGEDSCEFQIHGGPAVIESVLAGLTKLQNFRPAEAGDFTKRAFFAGKLDLTEVEGLGDLIHAETELQRKQALYQMEGTLSELYKRWRAILIKNLAHVEAYIDFSEDDNIEENVLQRVIDELNALKKEMEKHLKNGRRGELLRHGIKTAIIGEPNAGKSSQKPAAIVTKKPGTTRDIIQMHININGFPITLMDTAGLRRKTTDIIEKEGILRAQETVKKSDLVLLVIDSHKLMKKSKLNLHASLERHVESLNMGINIKAQTCSNSKKEELNSRPVYIYILNKTDLLTEKQKKILLTTDLGSNLSCISCKTEEGFETFINGITRILQKLCGSPSRENPTLTQSRHRHHLTESLKFLNEFLVFVNDDVTLGAQNLRLSVRHLGKIIGGVTSEEILKVIFKDFCIGK</sequence>
<dbReference type="InterPro" id="IPR013087">
    <property type="entry name" value="Znf_C2H2_type"/>
</dbReference>
<dbReference type="HAMAP" id="MF_00379">
    <property type="entry name" value="GTPase_MnmE"/>
    <property type="match status" value="1"/>
</dbReference>
<dbReference type="PROSITE" id="PS50157">
    <property type="entry name" value="ZINC_FINGER_C2H2_2"/>
    <property type="match status" value="11"/>
</dbReference>
<evidence type="ECO:0000313" key="15">
    <source>
        <dbReference type="EMBL" id="KAK6643798.1"/>
    </source>
</evidence>
<evidence type="ECO:0000256" key="9">
    <source>
        <dbReference type="ARBA" id="ARBA00022833"/>
    </source>
</evidence>
<keyword evidence="10" id="KW-0342">GTP-binding</keyword>
<comment type="similarity">
    <text evidence="3">Belongs to the TRAFAC class TrmE-Era-EngA-EngB-Septin-like GTPase superfamily. TrmE GTPase family.</text>
</comment>
<feature type="domain" description="C2H2-type" evidence="14">
    <location>
        <begin position="268"/>
        <end position="295"/>
    </location>
</feature>
<feature type="domain" description="C2H2-type" evidence="14">
    <location>
        <begin position="65"/>
        <end position="93"/>
    </location>
</feature>
<dbReference type="SUPFAM" id="SSF116878">
    <property type="entry name" value="TrmE connector domain"/>
    <property type="match status" value="1"/>
</dbReference>
<feature type="domain" description="C2H2-type" evidence="14">
    <location>
        <begin position="771"/>
        <end position="798"/>
    </location>
</feature>
<dbReference type="FunFam" id="3.30.1360.120:FF:000007">
    <property type="entry name" value="tRNA modification GTPase GTPBP3, mitochondrial"/>
    <property type="match status" value="1"/>
</dbReference>
<dbReference type="CDD" id="cd14858">
    <property type="entry name" value="TrmE_N"/>
    <property type="match status" value="1"/>
</dbReference>
<feature type="region of interest" description="Disordered" evidence="13">
    <location>
        <begin position="1"/>
        <end position="24"/>
    </location>
</feature>
<dbReference type="FunFam" id="3.30.160.60:FF:000446">
    <property type="entry name" value="Zinc finger protein"/>
    <property type="match status" value="1"/>
</dbReference>
<feature type="domain" description="C2H2-type" evidence="14">
    <location>
        <begin position="572"/>
        <end position="599"/>
    </location>
</feature>
<evidence type="ECO:0000256" key="2">
    <source>
        <dbReference type="ARBA" id="ARBA00004173"/>
    </source>
</evidence>
<feature type="domain" description="C2H2-type" evidence="14">
    <location>
        <begin position="94"/>
        <end position="121"/>
    </location>
</feature>
<keyword evidence="9" id="KW-0862">Zinc</keyword>
<dbReference type="InterPro" id="IPR036236">
    <property type="entry name" value="Znf_C2H2_sf"/>
</dbReference>
<dbReference type="GO" id="GO:0005525">
    <property type="term" value="F:GTP binding"/>
    <property type="evidence" value="ECO:0007669"/>
    <property type="project" value="UniProtKB-KW"/>
</dbReference>
<dbReference type="Gene3D" id="1.20.120.430">
    <property type="entry name" value="tRNA modification GTPase MnmE domain 2"/>
    <property type="match status" value="1"/>
</dbReference>
<keyword evidence="7" id="KW-0547">Nucleotide-binding</keyword>
<dbReference type="Proteomes" id="UP001372834">
    <property type="component" value="Unassembled WGS sequence"/>
</dbReference>
<dbReference type="GO" id="GO:0008270">
    <property type="term" value="F:zinc ion binding"/>
    <property type="evidence" value="ECO:0007669"/>
    <property type="project" value="UniProtKB-KW"/>
</dbReference>
<dbReference type="GO" id="GO:0005634">
    <property type="term" value="C:nucleus"/>
    <property type="evidence" value="ECO:0007669"/>
    <property type="project" value="UniProtKB-SubCell"/>
</dbReference>
<dbReference type="FunFam" id="3.30.160.60:FF:000110">
    <property type="entry name" value="Zinc finger protein-like"/>
    <property type="match status" value="1"/>
</dbReference>
<dbReference type="InterPro" id="IPR027417">
    <property type="entry name" value="P-loop_NTPase"/>
</dbReference>
<dbReference type="FunFam" id="3.30.160.60:FF:001630">
    <property type="entry name" value="Zinc finger protein 888"/>
    <property type="match status" value="1"/>
</dbReference>
<dbReference type="InterPro" id="IPR027368">
    <property type="entry name" value="MnmE_dom2"/>
</dbReference>
<comment type="subcellular location">
    <subcellularLocation>
        <location evidence="2">Mitochondrion</location>
    </subcellularLocation>
    <subcellularLocation>
        <location evidence="1">Nucleus</location>
    </subcellularLocation>
</comment>
<keyword evidence="6" id="KW-0677">Repeat</keyword>
<evidence type="ECO:0000256" key="13">
    <source>
        <dbReference type="SAM" id="MobiDB-lite"/>
    </source>
</evidence>
<evidence type="ECO:0000256" key="1">
    <source>
        <dbReference type="ARBA" id="ARBA00004123"/>
    </source>
</evidence>
<evidence type="ECO:0000256" key="7">
    <source>
        <dbReference type="ARBA" id="ARBA00022741"/>
    </source>
</evidence>
<feature type="domain" description="C2H2-type" evidence="14">
    <location>
        <begin position="163"/>
        <end position="191"/>
    </location>
</feature>
<dbReference type="InterPro" id="IPR004520">
    <property type="entry name" value="GTPase_MnmE"/>
</dbReference>
<dbReference type="SUPFAM" id="SSF52540">
    <property type="entry name" value="P-loop containing nucleoside triphosphate hydrolases"/>
    <property type="match status" value="1"/>
</dbReference>
<name>A0AAN8SBR8_POLSC</name>
<dbReference type="Gene3D" id="3.30.160.60">
    <property type="entry name" value="Classic Zinc Finger"/>
    <property type="match status" value="10"/>
</dbReference>
<dbReference type="Pfam" id="PF00096">
    <property type="entry name" value="zf-C2H2"/>
    <property type="match status" value="6"/>
</dbReference>
<reference evidence="15 16" key="1">
    <citation type="submission" date="2023-10" db="EMBL/GenBank/DDBJ databases">
        <title>Genomes of two closely related lineages of the louse Polyplax serrata with different host specificities.</title>
        <authorList>
            <person name="Martinu J."/>
            <person name="Tarabai H."/>
            <person name="Stefka J."/>
            <person name="Hypsa V."/>
        </authorList>
    </citation>
    <scope>NUCLEOTIDE SEQUENCE [LARGE SCALE GENOMIC DNA]</scope>
    <source>
        <strain evidence="15">HR10_N</strain>
    </source>
</reference>
<dbReference type="InterPro" id="IPR031168">
    <property type="entry name" value="G_TrmE"/>
</dbReference>
<dbReference type="PROSITE" id="PS00028">
    <property type="entry name" value="ZINC_FINGER_C2H2_1"/>
    <property type="match status" value="10"/>
</dbReference>
<proteinExistence type="inferred from homology"/>
<feature type="domain" description="C2H2-type" evidence="14">
    <location>
        <begin position="135"/>
        <end position="162"/>
    </location>
</feature>
<evidence type="ECO:0000256" key="12">
    <source>
        <dbReference type="PROSITE-ProRule" id="PRU00042"/>
    </source>
</evidence>
<dbReference type="CDD" id="cd04164">
    <property type="entry name" value="trmE"/>
    <property type="match status" value="1"/>
</dbReference>
<feature type="domain" description="C2H2-type" evidence="14">
    <location>
        <begin position="743"/>
        <end position="770"/>
    </location>
</feature>
<evidence type="ECO:0000256" key="10">
    <source>
        <dbReference type="ARBA" id="ARBA00023134"/>
    </source>
</evidence>
<dbReference type="Pfam" id="PF10396">
    <property type="entry name" value="TrmE_N"/>
    <property type="match status" value="1"/>
</dbReference>
<dbReference type="PANTHER" id="PTHR42714">
    <property type="entry name" value="TRNA MODIFICATION GTPASE GTPBP3"/>
    <property type="match status" value="1"/>
</dbReference>
<evidence type="ECO:0000256" key="5">
    <source>
        <dbReference type="ARBA" id="ARBA00022723"/>
    </source>
</evidence>
<dbReference type="InterPro" id="IPR006073">
    <property type="entry name" value="GTP-bd"/>
</dbReference>
<dbReference type="GO" id="GO:0030488">
    <property type="term" value="P:tRNA methylation"/>
    <property type="evidence" value="ECO:0007669"/>
    <property type="project" value="TreeGrafter"/>
</dbReference>
<evidence type="ECO:0000256" key="11">
    <source>
        <dbReference type="ARBA" id="ARBA00023242"/>
    </source>
</evidence>
<keyword evidence="11" id="KW-0539">Nucleus</keyword>
<feature type="domain" description="C2H2-type" evidence="14">
    <location>
        <begin position="37"/>
        <end position="64"/>
    </location>
</feature>
<dbReference type="InterPro" id="IPR018948">
    <property type="entry name" value="GTP-bd_TrmE_N"/>
</dbReference>
<dbReference type="InterPro" id="IPR025867">
    <property type="entry name" value="MnmE_helical"/>
</dbReference>
<evidence type="ECO:0000256" key="3">
    <source>
        <dbReference type="ARBA" id="ARBA00011043"/>
    </source>
</evidence>
<dbReference type="AlphaFoldDB" id="A0AAN8SBR8"/>
<dbReference type="SUPFAM" id="SSF57667">
    <property type="entry name" value="beta-beta-alpha zinc fingers"/>
    <property type="match status" value="7"/>
</dbReference>
<accession>A0AAN8SBR8</accession>
<gene>
    <name evidence="15" type="ORF">RUM43_000061</name>
</gene>
<keyword evidence="4" id="KW-0819">tRNA processing</keyword>
<feature type="domain" description="C2H2-type" evidence="14">
    <location>
        <begin position="681"/>
        <end position="708"/>
    </location>
</feature>
<dbReference type="Pfam" id="PF12631">
    <property type="entry name" value="MnmE_helical"/>
    <property type="match status" value="1"/>
</dbReference>
<comment type="caution">
    <text evidence="15">The sequence shown here is derived from an EMBL/GenBank/DDBJ whole genome shotgun (WGS) entry which is preliminary data.</text>
</comment>
<dbReference type="GO" id="GO:0003924">
    <property type="term" value="F:GTPase activity"/>
    <property type="evidence" value="ECO:0007669"/>
    <property type="project" value="InterPro"/>
</dbReference>
<evidence type="ECO:0000256" key="8">
    <source>
        <dbReference type="ARBA" id="ARBA00022771"/>
    </source>
</evidence>
<evidence type="ECO:0000313" key="16">
    <source>
        <dbReference type="Proteomes" id="UP001372834"/>
    </source>
</evidence>
<dbReference type="FunFam" id="3.30.160.60:FF:000870">
    <property type="entry name" value="zinc finger protein 197 isoform X1"/>
    <property type="match status" value="1"/>
</dbReference>
<dbReference type="GO" id="GO:0005739">
    <property type="term" value="C:mitochondrion"/>
    <property type="evidence" value="ECO:0007669"/>
    <property type="project" value="UniProtKB-SubCell"/>
</dbReference>
<feature type="domain" description="C2H2-type" evidence="14">
    <location>
        <begin position="600"/>
        <end position="622"/>
    </location>
</feature>
<protein>
    <recommendedName>
        <fullName evidence="14">C2H2-type domain-containing protein</fullName>
    </recommendedName>
</protein>
<dbReference type="PANTHER" id="PTHR42714:SF2">
    <property type="entry name" value="TRNA MODIFICATION GTPASE GTPBP3, MITOCHONDRIAL"/>
    <property type="match status" value="1"/>
</dbReference>
<dbReference type="FunFam" id="3.30.160.60:FF:000100">
    <property type="entry name" value="Zinc finger 45-like"/>
    <property type="match status" value="1"/>
</dbReference>
<keyword evidence="8 12" id="KW-0863">Zinc-finger</keyword>
<dbReference type="InterPro" id="IPR027266">
    <property type="entry name" value="TrmE/GcvT-like"/>
</dbReference>
<dbReference type="GO" id="GO:0002098">
    <property type="term" value="P:tRNA wobble uridine modification"/>
    <property type="evidence" value="ECO:0007669"/>
    <property type="project" value="TreeGrafter"/>
</dbReference>
<evidence type="ECO:0000256" key="6">
    <source>
        <dbReference type="ARBA" id="ARBA00022737"/>
    </source>
</evidence>
<evidence type="ECO:0000259" key="14">
    <source>
        <dbReference type="PROSITE" id="PS50157"/>
    </source>
</evidence>
<dbReference type="NCBIfam" id="NF003661">
    <property type="entry name" value="PRK05291.1-3"/>
    <property type="match status" value="1"/>
</dbReference>
<organism evidence="15 16">
    <name type="scientific">Polyplax serrata</name>
    <name type="common">Common mouse louse</name>
    <dbReference type="NCBI Taxonomy" id="468196"/>
    <lineage>
        <taxon>Eukaryota</taxon>
        <taxon>Metazoa</taxon>
        <taxon>Ecdysozoa</taxon>
        <taxon>Arthropoda</taxon>
        <taxon>Hexapoda</taxon>
        <taxon>Insecta</taxon>
        <taxon>Pterygota</taxon>
        <taxon>Neoptera</taxon>
        <taxon>Paraneoptera</taxon>
        <taxon>Psocodea</taxon>
        <taxon>Troctomorpha</taxon>
        <taxon>Phthiraptera</taxon>
        <taxon>Anoplura</taxon>
        <taxon>Polyplacidae</taxon>
        <taxon>Polyplax</taxon>
    </lineage>
</organism>